<dbReference type="HAMAP" id="MF_01201">
    <property type="entry name" value="Ala_racemase"/>
    <property type="match status" value="1"/>
</dbReference>
<dbReference type="Pfam" id="PF00842">
    <property type="entry name" value="Ala_racemase_C"/>
    <property type="match status" value="1"/>
</dbReference>
<dbReference type="SUPFAM" id="SSF50621">
    <property type="entry name" value="Alanine racemase C-terminal domain-like"/>
    <property type="match status" value="1"/>
</dbReference>
<dbReference type="Proteomes" id="UP000194137">
    <property type="component" value="Chromosome"/>
</dbReference>
<dbReference type="PANTHER" id="PTHR30511:SF0">
    <property type="entry name" value="ALANINE RACEMASE, CATABOLIC-RELATED"/>
    <property type="match status" value="1"/>
</dbReference>
<dbReference type="Gene3D" id="2.40.37.10">
    <property type="entry name" value="Lyase, Ornithine Decarboxylase, Chain A, domain 1"/>
    <property type="match status" value="1"/>
</dbReference>
<comment type="catalytic activity">
    <reaction evidence="1 7">
        <text>L-alanine = D-alanine</text>
        <dbReference type="Rhea" id="RHEA:20249"/>
        <dbReference type="ChEBI" id="CHEBI:57416"/>
        <dbReference type="ChEBI" id="CHEBI:57972"/>
        <dbReference type="EC" id="5.1.1.1"/>
    </reaction>
</comment>
<dbReference type="OrthoDB" id="9813814at2"/>
<dbReference type="UniPathway" id="UPA00042">
    <property type="reaction ID" value="UER00497"/>
</dbReference>
<dbReference type="AlphaFoldDB" id="A0A1W6ZYC8"/>
<evidence type="ECO:0000256" key="2">
    <source>
        <dbReference type="ARBA" id="ARBA00001933"/>
    </source>
</evidence>
<comment type="similarity">
    <text evidence="3 7">Belongs to the alanine racemase family.</text>
</comment>
<protein>
    <recommendedName>
        <fullName evidence="4 7">Alanine racemase</fullName>
        <ecNumber evidence="4 7">5.1.1.1</ecNumber>
    </recommendedName>
</protein>
<evidence type="ECO:0000256" key="6">
    <source>
        <dbReference type="ARBA" id="ARBA00023235"/>
    </source>
</evidence>
<dbReference type="EC" id="5.1.1.1" evidence="4 7"/>
<evidence type="ECO:0000313" key="11">
    <source>
        <dbReference type="Proteomes" id="UP000194137"/>
    </source>
</evidence>
<dbReference type="KEGG" id="psin:CAK95_25905"/>
<dbReference type="InterPro" id="IPR000821">
    <property type="entry name" value="Ala_racemase"/>
</dbReference>
<organism evidence="10 11">
    <name type="scientific">Pseudorhodoplanes sinuspersici</name>
    <dbReference type="NCBI Taxonomy" id="1235591"/>
    <lineage>
        <taxon>Bacteria</taxon>
        <taxon>Pseudomonadati</taxon>
        <taxon>Pseudomonadota</taxon>
        <taxon>Alphaproteobacteria</taxon>
        <taxon>Hyphomicrobiales</taxon>
        <taxon>Pseudorhodoplanes</taxon>
    </lineage>
</organism>
<dbReference type="GO" id="GO:0008784">
    <property type="term" value="F:alanine racemase activity"/>
    <property type="evidence" value="ECO:0007669"/>
    <property type="project" value="UniProtKB-UniRule"/>
</dbReference>
<accession>A0A1W6ZYC8</accession>
<evidence type="ECO:0000256" key="7">
    <source>
        <dbReference type="HAMAP-Rule" id="MF_01201"/>
    </source>
</evidence>
<evidence type="ECO:0000256" key="4">
    <source>
        <dbReference type="ARBA" id="ARBA00013089"/>
    </source>
</evidence>
<dbReference type="SUPFAM" id="SSF51419">
    <property type="entry name" value="PLP-binding barrel"/>
    <property type="match status" value="1"/>
</dbReference>
<dbReference type="Pfam" id="PF01168">
    <property type="entry name" value="Ala_racemase_N"/>
    <property type="match status" value="1"/>
</dbReference>
<evidence type="ECO:0000256" key="1">
    <source>
        <dbReference type="ARBA" id="ARBA00000316"/>
    </source>
</evidence>
<dbReference type="InterPro" id="IPR009006">
    <property type="entry name" value="Ala_racemase/Decarboxylase_C"/>
</dbReference>
<keyword evidence="11" id="KW-1185">Reference proteome</keyword>
<comment type="pathway">
    <text evidence="7">Amino-acid biosynthesis; D-alanine biosynthesis; D-alanine from L-alanine: step 1/1.</text>
</comment>
<dbReference type="GO" id="GO:0030170">
    <property type="term" value="F:pyridoxal phosphate binding"/>
    <property type="evidence" value="ECO:0007669"/>
    <property type="project" value="UniProtKB-UniRule"/>
</dbReference>
<dbReference type="RefSeq" id="WP_086090581.1">
    <property type="nucleotide sequence ID" value="NZ_CP021112.1"/>
</dbReference>
<dbReference type="InterPro" id="IPR001608">
    <property type="entry name" value="Ala_racemase_N"/>
</dbReference>
<proteinExistence type="inferred from homology"/>
<dbReference type="SMART" id="SM01005">
    <property type="entry name" value="Ala_racemase_C"/>
    <property type="match status" value="1"/>
</dbReference>
<evidence type="ECO:0000256" key="9">
    <source>
        <dbReference type="PIRSR" id="PIRSR600821-52"/>
    </source>
</evidence>
<dbReference type="InterPro" id="IPR029066">
    <property type="entry name" value="PLP-binding_barrel"/>
</dbReference>
<dbReference type="InterPro" id="IPR020622">
    <property type="entry name" value="Ala_racemase_pyridoxalP-BS"/>
</dbReference>
<feature type="modified residue" description="N6-(pyridoxal phosphate)lysine" evidence="7 8">
    <location>
        <position position="62"/>
    </location>
</feature>
<sequence>MQGSLPVSPSSDTQDELAPAVAVGAPVDEAGGVLTIDLSAIESNWKTLRSASTPAECAAVVKANGYGLGLEPVAQRLTQAGCTTFFVADLSEGKRLRKVAPDADIYILNGLAPGTGQAFADSNLRPVIGSAAEIAEWDAFTSVHQWDGGFALHVDTGMNRLGMSVEEAAAFAPRINAANHGLKLLMSHFVAAQFAQSPRNAEQLQSFRDIRALYRGVPASIANSSGIFLNADAHLDLVRPGVALYGVNPTPSTKNPMQPVVELKVRVAQVRDVAFGETVGYDATWTARRPSRIAVVTMGYADGFFRSASGDDQKPGGTLYVAGHSCPIVGRISMDLTALDITDLPDRAVKRGDLATVIGEERDVDATGEMLGTIGYEVLTSLGRRYARVYKND</sequence>
<feature type="active site" description="Proton acceptor; specific for D-alanine" evidence="7">
    <location>
        <position position="62"/>
    </location>
</feature>
<dbReference type="STRING" id="1235591.CAK95_25905"/>
<dbReference type="PANTHER" id="PTHR30511">
    <property type="entry name" value="ALANINE RACEMASE"/>
    <property type="match status" value="1"/>
</dbReference>
<dbReference type="PROSITE" id="PS00395">
    <property type="entry name" value="ALANINE_RACEMASE"/>
    <property type="match status" value="1"/>
</dbReference>
<evidence type="ECO:0000256" key="3">
    <source>
        <dbReference type="ARBA" id="ARBA00007880"/>
    </source>
</evidence>
<dbReference type="Gene3D" id="3.20.20.10">
    <property type="entry name" value="Alanine racemase"/>
    <property type="match status" value="1"/>
</dbReference>
<feature type="active site" description="Proton acceptor; specific for L-alanine" evidence="7">
    <location>
        <position position="281"/>
    </location>
</feature>
<dbReference type="GO" id="GO:0005829">
    <property type="term" value="C:cytosol"/>
    <property type="evidence" value="ECO:0007669"/>
    <property type="project" value="TreeGrafter"/>
</dbReference>
<dbReference type="PRINTS" id="PR00992">
    <property type="entry name" value="ALARACEMASE"/>
</dbReference>
<keyword evidence="6 7" id="KW-0413">Isomerase</keyword>
<evidence type="ECO:0000256" key="5">
    <source>
        <dbReference type="ARBA" id="ARBA00022898"/>
    </source>
</evidence>
<feature type="binding site" evidence="7 9">
    <location>
        <position position="334"/>
    </location>
    <ligand>
        <name>substrate</name>
    </ligand>
</feature>
<dbReference type="CDD" id="cd00430">
    <property type="entry name" value="PLPDE_III_AR"/>
    <property type="match status" value="1"/>
</dbReference>
<feature type="binding site" evidence="7 9">
    <location>
        <position position="160"/>
    </location>
    <ligand>
        <name>substrate</name>
    </ligand>
</feature>
<dbReference type="NCBIfam" id="TIGR00492">
    <property type="entry name" value="alr"/>
    <property type="match status" value="1"/>
</dbReference>
<dbReference type="EMBL" id="CP021112">
    <property type="protein sequence ID" value="ARQ02151.1"/>
    <property type="molecule type" value="Genomic_DNA"/>
</dbReference>
<reference evidence="10 11" key="1">
    <citation type="submission" date="2017-05" db="EMBL/GenBank/DDBJ databases">
        <title>Full genome sequence of Pseudorhodoplanes sinuspersici.</title>
        <authorList>
            <person name="Dastgheib S.M.M."/>
            <person name="Shavandi M."/>
            <person name="Tirandaz H."/>
        </authorList>
    </citation>
    <scope>NUCLEOTIDE SEQUENCE [LARGE SCALE GENOMIC DNA]</scope>
    <source>
        <strain evidence="10 11">RIPI110</strain>
    </source>
</reference>
<name>A0A1W6ZYC8_9HYPH</name>
<comment type="function">
    <text evidence="7">Catalyzes the interconversion of L-alanine and D-alanine. May also act on other amino acids.</text>
</comment>
<keyword evidence="5 7" id="KW-0663">Pyridoxal phosphate</keyword>
<dbReference type="GO" id="GO:0030632">
    <property type="term" value="P:D-alanine biosynthetic process"/>
    <property type="evidence" value="ECO:0007669"/>
    <property type="project" value="UniProtKB-UniRule"/>
</dbReference>
<dbReference type="InterPro" id="IPR011079">
    <property type="entry name" value="Ala_racemase_C"/>
</dbReference>
<evidence type="ECO:0000313" key="10">
    <source>
        <dbReference type="EMBL" id="ARQ02151.1"/>
    </source>
</evidence>
<comment type="cofactor">
    <cofactor evidence="2 7 8">
        <name>pyridoxal 5'-phosphate</name>
        <dbReference type="ChEBI" id="CHEBI:597326"/>
    </cofactor>
</comment>
<gene>
    <name evidence="10" type="ORF">CAK95_25905</name>
</gene>
<evidence type="ECO:0000256" key="8">
    <source>
        <dbReference type="PIRSR" id="PIRSR600821-50"/>
    </source>
</evidence>